<dbReference type="SUPFAM" id="SSF52540">
    <property type="entry name" value="P-loop containing nucleoside triphosphate hydrolases"/>
    <property type="match status" value="2"/>
</dbReference>
<proteinExistence type="predicted"/>
<evidence type="ECO:0000259" key="3">
    <source>
        <dbReference type="Pfam" id="PF13087"/>
    </source>
</evidence>
<reference evidence="6" key="1">
    <citation type="journal article" date="2019" name="Int. J. Syst. Evol. Microbiol.">
        <title>The Global Catalogue of Microorganisms (GCM) 10K type strain sequencing project: providing services to taxonomists for standard genome sequencing and annotation.</title>
        <authorList>
            <consortium name="The Broad Institute Genomics Platform"/>
            <consortium name="The Broad Institute Genome Sequencing Center for Infectious Disease"/>
            <person name="Wu L."/>
            <person name="Ma J."/>
        </authorList>
    </citation>
    <scope>NUCLEOTIDE SEQUENCE [LARGE SCALE GENOMIC DNA]</scope>
    <source>
        <strain evidence="6">CCM 7526</strain>
    </source>
</reference>
<dbReference type="InterPro" id="IPR041679">
    <property type="entry name" value="DNA2/NAM7-like_C"/>
</dbReference>
<protein>
    <submittedName>
        <fullName evidence="5">DUF3320 domain-containing protein</fullName>
    </submittedName>
</protein>
<evidence type="ECO:0000259" key="4">
    <source>
        <dbReference type="Pfam" id="PF18741"/>
    </source>
</evidence>
<evidence type="ECO:0000313" key="5">
    <source>
        <dbReference type="EMBL" id="MFD1373258.1"/>
    </source>
</evidence>
<dbReference type="PANTHER" id="PTHR10887">
    <property type="entry name" value="DNA2/NAM7 HELICASE FAMILY"/>
    <property type="match status" value="1"/>
</dbReference>
<feature type="domain" description="DUF3320" evidence="1">
    <location>
        <begin position="1572"/>
        <end position="1616"/>
    </location>
</feature>
<sequence>MRPDDAEGPAGPGDDVRAALAAWRDGLVEPGGANRLIDLPRGGADLVEIVAPDPAGVVAALRHGRDCPLTGAGARKTTGALRTDLSDDVLRPLLRRLRRHAQLEQADRGVDVLHLAVGLLHWQDPDGAAHASPLLLIPADLVALGPGEIPRLRAGAGDPIVNPALSARLSRLGITLPEVDDLLDGADLADFDVAAMTAAIGAAVSRQPGWRTAAITVLARFDPAVEAIHRDLLENEDRVLAHPVVRALAEADGAPGAFAFEPVAADEIDVLAPPDDVPLVLDADAAQRACVAAACEGHSFVVDGPPGTGKSQTIANMIGALAHAGKRVLFVSEKASALDSVQHRLAAVGLGNYLLDLHGSRASRKQVAATLAAALDAAALPGPGIDTEARDLLRERRAQLNAYAQAVNEPRAPLSRSLQDLIGRFARLAGVPEAPAPALHAAALTDDALDRIRAAAERLIRAWRPANERSGFRWREVAEREPLAEALQDALSALESLAAAAGENAAVTNAFHLRLPTDAGTLSEIAEHAAQRPAGVADQWLTATSLRPVRQAAEELAQRLEISRRAADAVRHRAGVAWEVLAAPMDLDALPEPPVLDPPAVRTDPLTAAEAKALAGRFAADADELEHQQRNLDRATTRLGLPDVITFSDVELVHLIAELGARPDKPDRSWFSPGAQSAVHTAAGTLRLHVEAVSAARATAHEIFTEAALDAPVEDLAERFANVHRGARKLLAPHRRDKEAVAGFTRPGVGVDEAVTELGLAVAWRRAHEGLVAAEQQHAGHLGRYWKRLDTDFPAIGRALQTVAEVLRVTPPEALGQVVDYVCAPHVAGDELHRAVTEARDVFRHWRSTLRPEPDPAGRPELGHGPVQHAITWMRAQVGPLSDTAGLLGQLGDAVGRDLNVAEAIGVIEVRRGVIEAEQAFAAAAHGYETTLGPVFRGKQTDLRALEDAIEWTAHTRTLRTGSDAALNNEQAQAMTAGRPAPDLTRLLDTWQTARQRILDAFGPARQVRLGTALDRYETARDLLRDLLDDDTGQAEWFEYLSARGVLAEFGVDSVVDFCADHGVDVHRLAEVIERAAYRAWIDTIISEDERLQPLTSAGRDELVAEFRRLDAELTQDAAGAVIEALNARRPVLTGAARIRAEGEKPDGHLPVREQLAAAWDTVAALKPCLVMPPSAVSRLLPAQASFDVVVIDEASRMTPAAAAACAYRGTSLVIVGDDAQLPPAGDQPSVLVVANDCGAFTRLGLTGHYRSRHESLIAFANQAFYQDRLLTFPAAQQTGPDLGVQLYPASPATEAATVAERVLHHLTTRPSLSLGVVTLTAAHADGIADAVEAALAGRPDLESFLGDFVVEGADAAQGDERDVILLSTGADLGAAGGPTGARRLDVAITRARQRVEVISAISAADRDEPGGEGERRLAAYLDYAERGGPAAGESAPSPLDEAVLDTLRGWGHQADALSIGVGVRLGDSYVLGVRCDTPAGPARDRDRLHDQILQSLGWRLHRVWSVAWHTDRETEEARLRVAVENALATPDVFADLPEETLTARPAQRPEWALPYERAEVPPLPATTRLDDAAARRLLTGTIEHIAEVEGPVHVATLTRRIREAWGLSRLTQQLKAAIDAAITQSRAGFDGTFVTAPDAPIPAVRVPADGVSRKPDQIADSELQLALEYLVLDAGLVEGEDLLAAAGRLFGWSGSRTGAARLAAMLDDLVSAGRLIAHRNGLIAAPENDLLDLPDPATLPRREEVGPAMRIEVNL</sequence>
<feature type="domain" description="DNA2/NAM7 helicase helicase" evidence="2">
    <location>
        <begin position="284"/>
        <end position="347"/>
    </location>
</feature>
<dbReference type="Gene3D" id="3.40.50.300">
    <property type="entry name" value="P-loop containing nucleotide triphosphate hydrolases"/>
    <property type="match status" value="3"/>
</dbReference>
<evidence type="ECO:0000259" key="1">
    <source>
        <dbReference type="Pfam" id="PF11784"/>
    </source>
</evidence>
<dbReference type="InterPro" id="IPR045055">
    <property type="entry name" value="DNA2/NAM7-like"/>
</dbReference>
<dbReference type="Proteomes" id="UP001597183">
    <property type="component" value="Unassembled WGS sequence"/>
</dbReference>
<accession>A0ABW4ATI1</accession>
<dbReference type="InterPro" id="IPR027417">
    <property type="entry name" value="P-loop_NTPase"/>
</dbReference>
<dbReference type="InterPro" id="IPR041677">
    <property type="entry name" value="DNA2/NAM7_AAA_11"/>
</dbReference>
<keyword evidence="6" id="KW-1185">Reference proteome</keyword>
<evidence type="ECO:0000313" key="6">
    <source>
        <dbReference type="Proteomes" id="UP001597183"/>
    </source>
</evidence>
<dbReference type="EMBL" id="JBHTMK010000065">
    <property type="protein sequence ID" value="MFD1373258.1"/>
    <property type="molecule type" value="Genomic_DNA"/>
</dbReference>
<dbReference type="InterPro" id="IPR025103">
    <property type="entry name" value="DUF4011"/>
</dbReference>
<dbReference type="Pfam" id="PF18741">
    <property type="entry name" value="MTES_1575"/>
    <property type="match status" value="1"/>
</dbReference>
<feature type="domain" description="Restriction endonuclease type II-like" evidence="4">
    <location>
        <begin position="1456"/>
        <end position="1522"/>
    </location>
</feature>
<dbReference type="Pfam" id="PF13195">
    <property type="entry name" value="DUF4011"/>
    <property type="match status" value="1"/>
</dbReference>
<dbReference type="Pfam" id="PF13087">
    <property type="entry name" value="AAA_12"/>
    <property type="match status" value="1"/>
</dbReference>
<dbReference type="InterPro" id="IPR021754">
    <property type="entry name" value="DUF3320"/>
</dbReference>
<dbReference type="Pfam" id="PF13086">
    <property type="entry name" value="AAA_11"/>
    <property type="match status" value="1"/>
</dbReference>
<dbReference type="InterPro" id="IPR049468">
    <property type="entry name" value="Restrct_endonuc-II-like_dom"/>
</dbReference>
<organism evidence="5 6">
    <name type="scientific">Actinoplanes sichuanensis</name>
    <dbReference type="NCBI Taxonomy" id="512349"/>
    <lineage>
        <taxon>Bacteria</taxon>
        <taxon>Bacillati</taxon>
        <taxon>Actinomycetota</taxon>
        <taxon>Actinomycetes</taxon>
        <taxon>Micromonosporales</taxon>
        <taxon>Micromonosporaceae</taxon>
        <taxon>Actinoplanes</taxon>
    </lineage>
</organism>
<name>A0ABW4ATI1_9ACTN</name>
<comment type="caution">
    <text evidence="5">The sequence shown here is derived from an EMBL/GenBank/DDBJ whole genome shotgun (WGS) entry which is preliminary data.</text>
</comment>
<dbReference type="Pfam" id="PF11784">
    <property type="entry name" value="DUF3320"/>
    <property type="match status" value="1"/>
</dbReference>
<evidence type="ECO:0000259" key="2">
    <source>
        <dbReference type="Pfam" id="PF13086"/>
    </source>
</evidence>
<gene>
    <name evidence="5" type="ORF">ACFQ5G_48685</name>
</gene>
<dbReference type="RefSeq" id="WP_317791904.1">
    <property type="nucleotide sequence ID" value="NZ_AP028461.1"/>
</dbReference>
<feature type="domain" description="DNA2/NAM7 helicase-like C-terminal" evidence="3">
    <location>
        <begin position="1294"/>
        <end position="1400"/>
    </location>
</feature>